<feature type="transmembrane region" description="Helical" evidence="1">
    <location>
        <begin position="58"/>
        <end position="77"/>
    </location>
</feature>
<protein>
    <recommendedName>
        <fullName evidence="4">Bacterial membrane protein YfhO</fullName>
    </recommendedName>
</protein>
<dbReference type="Proteomes" id="UP000003688">
    <property type="component" value="Unassembled WGS sequence"/>
</dbReference>
<evidence type="ECO:0000313" key="3">
    <source>
        <dbReference type="Proteomes" id="UP000003688"/>
    </source>
</evidence>
<evidence type="ECO:0008006" key="4">
    <source>
        <dbReference type="Google" id="ProtNLM"/>
    </source>
</evidence>
<dbReference type="InterPro" id="IPR018580">
    <property type="entry name" value="Uncharacterised_YfhO"/>
</dbReference>
<feature type="transmembrane region" description="Helical" evidence="1">
    <location>
        <begin position="473"/>
        <end position="490"/>
    </location>
</feature>
<keyword evidence="1" id="KW-1133">Transmembrane helix</keyword>
<reference evidence="2 3" key="1">
    <citation type="journal article" date="2011" name="J. Bacteriol.">
        <title>Genome sequence of 'Pedosphaera parvula' Ellin514, an aerobic Verrucomicrobial isolate from pasture soil.</title>
        <authorList>
            <person name="Kant R."/>
            <person name="van Passel M.W."/>
            <person name="Sangwan P."/>
            <person name="Palva A."/>
            <person name="Lucas S."/>
            <person name="Copeland A."/>
            <person name="Lapidus A."/>
            <person name="Glavina Del Rio T."/>
            <person name="Dalin E."/>
            <person name="Tice H."/>
            <person name="Bruce D."/>
            <person name="Goodwin L."/>
            <person name="Pitluck S."/>
            <person name="Chertkov O."/>
            <person name="Larimer F.W."/>
            <person name="Land M.L."/>
            <person name="Hauser L."/>
            <person name="Brettin T.S."/>
            <person name="Detter J.C."/>
            <person name="Han S."/>
            <person name="de Vos W.M."/>
            <person name="Janssen P.H."/>
            <person name="Smidt H."/>
        </authorList>
    </citation>
    <scope>NUCLEOTIDE SEQUENCE [LARGE SCALE GENOMIC DNA]</scope>
    <source>
        <strain evidence="2 3">Ellin514</strain>
    </source>
</reference>
<feature type="transmembrane region" description="Helical" evidence="1">
    <location>
        <begin position="239"/>
        <end position="257"/>
    </location>
</feature>
<proteinExistence type="predicted"/>
<name>B9XNS1_PEDPL</name>
<feature type="transmembrane region" description="Helical" evidence="1">
    <location>
        <begin position="269"/>
        <end position="288"/>
    </location>
</feature>
<organism evidence="2 3">
    <name type="scientific">Pedosphaera parvula (strain Ellin514)</name>
    <dbReference type="NCBI Taxonomy" id="320771"/>
    <lineage>
        <taxon>Bacteria</taxon>
        <taxon>Pseudomonadati</taxon>
        <taxon>Verrucomicrobiota</taxon>
        <taxon>Pedosphaerae</taxon>
        <taxon>Pedosphaerales</taxon>
        <taxon>Pedosphaeraceae</taxon>
        <taxon>Pedosphaera</taxon>
    </lineage>
</organism>
<feature type="transmembrane region" description="Helical" evidence="1">
    <location>
        <begin position="339"/>
        <end position="356"/>
    </location>
</feature>
<dbReference type="STRING" id="320771.Cflav_PD1221"/>
<dbReference type="PANTHER" id="PTHR38454:SF1">
    <property type="entry name" value="INTEGRAL MEMBRANE PROTEIN"/>
    <property type="match status" value="1"/>
</dbReference>
<feature type="transmembrane region" description="Helical" evidence="1">
    <location>
        <begin position="404"/>
        <end position="426"/>
    </location>
</feature>
<accession>B9XNS1</accession>
<evidence type="ECO:0000256" key="1">
    <source>
        <dbReference type="SAM" id="Phobius"/>
    </source>
</evidence>
<dbReference type="RefSeq" id="WP_007417457.1">
    <property type="nucleotide sequence ID" value="NZ_ABOX02000042.1"/>
</dbReference>
<dbReference type="PANTHER" id="PTHR38454">
    <property type="entry name" value="INTEGRAL MEMBRANE PROTEIN-RELATED"/>
    <property type="match status" value="1"/>
</dbReference>
<comment type="caution">
    <text evidence="2">The sequence shown here is derived from an EMBL/GenBank/DDBJ whole genome shotgun (WGS) entry which is preliminary data.</text>
</comment>
<keyword evidence="1" id="KW-0472">Membrane</keyword>
<feature type="transmembrane region" description="Helical" evidence="1">
    <location>
        <begin position="363"/>
        <end position="384"/>
    </location>
</feature>
<dbReference type="EMBL" id="ABOX02000042">
    <property type="protein sequence ID" value="EEF58494.1"/>
    <property type="molecule type" value="Genomic_DNA"/>
</dbReference>
<feature type="transmembrane region" description="Helical" evidence="1">
    <location>
        <begin position="438"/>
        <end position="458"/>
    </location>
</feature>
<dbReference type="AlphaFoldDB" id="B9XNS1"/>
<keyword evidence="1" id="KW-0812">Transmembrane</keyword>
<gene>
    <name evidence="2" type="ORF">Cflav_PD1221</name>
</gene>
<feature type="transmembrane region" description="Helical" evidence="1">
    <location>
        <begin position="120"/>
        <end position="139"/>
    </location>
</feature>
<feature type="transmembrane region" description="Helical" evidence="1">
    <location>
        <begin position="762"/>
        <end position="782"/>
    </location>
</feature>
<keyword evidence="3" id="KW-1185">Reference proteome</keyword>
<sequence length="794" mass="88750">MEEVSFWPLPALLLPQTTCQLIGSTVLSDSTLETKPIPGTAATSAIDGRLLELWFTPVRFGLLLAVLILASFPEVIFGNQSFIARDFGLFSYPVAYYHKESFWRHELPLWNPLHNCGIPFLAQFNTITLYPLSLIYLMLPLDWSLGIFCLVHIWIAGMGMYFLAHRWTGNRFAASIAGLAFAFNGLSLNFIMWPSHLATYSWMPWVIWSVEKAWQRGGRAVLWAALLGSLQMLSGGPETILMTWLVVLPIFVRYFVLEKSSRWTGIIRFFGVIILVTGLSAAQLFPFLDLIAHSQRNSDYAQMNWSTPGTGWANFFVPLFGCFLTRKGIYFQDNQYWTSSYYVGIAVVALAMWAIWRVRKPRVWFLAVIALLGILLAMGENGLFFRALKIVFHPIGFMAHPVKFILLAVFALPLLAAFAIAELPWVNESRTNQPSRSLLVVGSVVALVILGLMAFAHLRPADHEEWQVTCRNGVIRLAFLALTLSGLAALRRFQAVKWKAILAFGLPVLLWGDVNLHAPPQNPTTSRDVLQPGLFQTNLSPKNGQSRALISGTAAKQMLEGTSGDVGKDFLFLRKGLFLNSNLLDETPTLNGFYSLYLESDLGVRALLGAHSAPFLDFVGVSIETAPDDIFKFVSRNSFLSMITGGQKPIFTDRTNMLPALADSNFDPRAIVYLPMEVKDEITVSNRSEVRILSQTLAAQKIELEVAATVPSLMVAAQSFYHPWHAWINDQEVKIYPANYHFQAWQIPPGQSHVRLEYKDRAFEVGALLSILSLGVGAGLFWSTRKVSEKSEAL</sequence>
<feature type="transmembrane region" description="Helical" evidence="1">
    <location>
        <begin position="145"/>
        <end position="164"/>
    </location>
</feature>
<dbReference type="OrthoDB" id="183803at2"/>
<feature type="transmembrane region" description="Helical" evidence="1">
    <location>
        <begin position="176"/>
        <end position="195"/>
    </location>
</feature>
<evidence type="ECO:0000313" key="2">
    <source>
        <dbReference type="EMBL" id="EEF58494.1"/>
    </source>
</evidence>